<dbReference type="EMBL" id="JAPMSZ010000001">
    <property type="protein sequence ID" value="KAJ5115302.1"/>
    <property type="molecule type" value="Genomic_DNA"/>
</dbReference>
<dbReference type="RefSeq" id="XP_056516493.1">
    <property type="nucleotide sequence ID" value="XM_056651643.1"/>
</dbReference>
<evidence type="ECO:0000313" key="3">
    <source>
        <dbReference type="EMBL" id="KAJ5115302.1"/>
    </source>
</evidence>
<organism evidence="3 4">
    <name type="scientific">Penicillium alfredii</name>
    <dbReference type="NCBI Taxonomy" id="1506179"/>
    <lineage>
        <taxon>Eukaryota</taxon>
        <taxon>Fungi</taxon>
        <taxon>Dikarya</taxon>
        <taxon>Ascomycota</taxon>
        <taxon>Pezizomycotina</taxon>
        <taxon>Eurotiomycetes</taxon>
        <taxon>Eurotiomycetidae</taxon>
        <taxon>Eurotiales</taxon>
        <taxon>Aspergillaceae</taxon>
        <taxon>Penicillium</taxon>
    </lineage>
</organism>
<sequence length="120" mass="13081">MPPSATEKEQIGFLVNCIKNTHNGKVDWEGVASDLNIISKAAASKRYSRLLQAYELNSAGEQASGTPTKAGKATDKSPKDKKGKAYKVSKPSRACGRSAKDKSDEQEPQEDQENQEEKEP</sequence>
<accession>A0A9W9GB38</accession>
<evidence type="ECO:0000259" key="2">
    <source>
        <dbReference type="Pfam" id="PF22980"/>
    </source>
</evidence>
<name>A0A9W9GB38_9EURO</name>
<dbReference type="GeneID" id="81390811"/>
<dbReference type="OrthoDB" id="5353914at2759"/>
<evidence type="ECO:0000256" key="1">
    <source>
        <dbReference type="SAM" id="MobiDB-lite"/>
    </source>
</evidence>
<proteinExistence type="predicted"/>
<evidence type="ECO:0000313" key="4">
    <source>
        <dbReference type="Proteomes" id="UP001141434"/>
    </source>
</evidence>
<comment type="caution">
    <text evidence="3">The sequence shown here is derived from an EMBL/GenBank/DDBJ whole genome shotgun (WGS) entry which is preliminary data.</text>
</comment>
<dbReference type="AlphaFoldDB" id="A0A9W9GB38"/>
<keyword evidence="4" id="KW-1185">Reference proteome</keyword>
<reference evidence="3" key="2">
    <citation type="journal article" date="2023" name="IMA Fungus">
        <title>Comparative genomic study of the Penicillium genus elucidates a diverse pangenome and 15 lateral gene transfer events.</title>
        <authorList>
            <person name="Petersen C."/>
            <person name="Sorensen T."/>
            <person name="Nielsen M.R."/>
            <person name="Sondergaard T.E."/>
            <person name="Sorensen J.L."/>
            <person name="Fitzpatrick D.A."/>
            <person name="Frisvad J.C."/>
            <person name="Nielsen K.L."/>
        </authorList>
    </citation>
    <scope>NUCLEOTIDE SEQUENCE</scope>
    <source>
        <strain evidence="3">IBT 34128</strain>
    </source>
</reference>
<reference evidence="3" key="1">
    <citation type="submission" date="2022-11" db="EMBL/GenBank/DDBJ databases">
        <authorList>
            <person name="Petersen C."/>
        </authorList>
    </citation>
    <scope>NUCLEOTIDE SEQUENCE</scope>
    <source>
        <strain evidence="3">IBT 34128</strain>
    </source>
</reference>
<gene>
    <name evidence="3" type="ORF">NUU61_001061</name>
</gene>
<dbReference type="Proteomes" id="UP001141434">
    <property type="component" value="Unassembled WGS sequence"/>
</dbReference>
<dbReference type="InterPro" id="IPR054505">
    <property type="entry name" value="Myb_DNA-bind_8"/>
</dbReference>
<feature type="region of interest" description="Disordered" evidence="1">
    <location>
        <begin position="58"/>
        <end position="120"/>
    </location>
</feature>
<dbReference type="Pfam" id="PF22980">
    <property type="entry name" value="Myb_DNA-bind_8"/>
    <property type="match status" value="1"/>
</dbReference>
<feature type="domain" description="Myb-like DNA-binding" evidence="2">
    <location>
        <begin position="8"/>
        <end position="55"/>
    </location>
</feature>
<protein>
    <recommendedName>
        <fullName evidence="2">Myb-like DNA-binding domain-containing protein</fullName>
    </recommendedName>
</protein>